<evidence type="ECO:0000313" key="12">
    <source>
        <dbReference type="EMBL" id="KAK6136323.1"/>
    </source>
</evidence>
<keyword evidence="6" id="KW-0067">ATP-binding</keyword>
<dbReference type="PANTHER" id="PTHR23155:SF1193">
    <property type="entry name" value="DISEASE RESISTANCE PROTEIN RPP13-RELATED"/>
    <property type="match status" value="1"/>
</dbReference>
<dbReference type="SUPFAM" id="SSF52058">
    <property type="entry name" value="L domain-like"/>
    <property type="match status" value="1"/>
</dbReference>
<dbReference type="CDD" id="cd14798">
    <property type="entry name" value="RX-CC_like"/>
    <property type="match status" value="1"/>
</dbReference>
<dbReference type="Pfam" id="PF18052">
    <property type="entry name" value="Rx_N"/>
    <property type="match status" value="1"/>
</dbReference>
<dbReference type="InterPro" id="IPR058922">
    <property type="entry name" value="WHD_DRP"/>
</dbReference>
<evidence type="ECO:0000313" key="13">
    <source>
        <dbReference type="Proteomes" id="UP001318860"/>
    </source>
</evidence>
<dbReference type="PANTHER" id="PTHR23155">
    <property type="entry name" value="DISEASE RESISTANCE PROTEIN RP"/>
    <property type="match status" value="1"/>
</dbReference>
<keyword evidence="3" id="KW-0677">Repeat</keyword>
<dbReference type="Pfam" id="PF23598">
    <property type="entry name" value="LRR_14"/>
    <property type="match status" value="1"/>
</dbReference>
<evidence type="ECO:0008006" key="14">
    <source>
        <dbReference type="Google" id="ProtNLM"/>
    </source>
</evidence>
<dbReference type="Pfam" id="PF23559">
    <property type="entry name" value="WHD_DRP"/>
    <property type="match status" value="1"/>
</dbReference>
<accession>A0ABR0VNV1</accession>
<evidence type="ECO:0000256" key="3">
    <source>
        <dbReference type="ARBA" id="ARBA00022737"/>
    </source>
</evidence>
<dbReference type="InterPro" id="IPR027417">
    <property type="entry name" value="P-loop_NTPase"/>
</dbReference>
<comment type="similarity">
    <text evidence="1">Belongs to the disease resistance NB-LRR family.</text>
</comment>
<dbReference type="InterPro" id="IPR055414">
    <property type="entry name" value="LRR_R13L4/SHOC2-like"/>
</dbReference>
<proteinExistence type="inferred from homology"/>
<evidence type="ECO:0000259" key="9">
    <source>
        <dbReference type="Pfam" id="PF18052"/>
    </source>
</evidence>
<sequence>MAEAAFSFAVEKLGDLVIQKAGFLRGVEEQVKWLKGELERMQCFLKDAVEKQSNEEMIRKWISDIREVAQDAEDVIETFILKVDTRIRFVNFPTHLYHLGRVGEEIKSIQARLEDIRKSRDRYKIESLDDGMVLSRRRSEAVEWRRLLSPLQIYKHVVGLEQDVKTLLGQAIQGQRSHRLSTPQKEKHVVGMKQDSETQIEIAVPTETRRLSIASIVGMGGIGKSTLARIVYNMVTAFFDYRAWCGFREFNPQKILKDLILQVVVEPKDHLRVLKIMETASLTYLIGMLYDRLLLKRYFIVLDDVWEEAHWESLRSAFPSEDASLESSGNRSKSRSIMMNITTNLREDDFFNETDYGSHLGGGSISRRLAHIQSSASMILLTSRRQDIISCAHFAHKMKILNPDKSWELFLKKAFIDNTDGKCPDNLKDIGEEILKKCDGLPLAITVIGGLLAKQGQCKSEWEKVMRGMDSHLGRSESNISSILELSYHNLPPQLKSCFLCLGFFKKNVPIRVEKLVQVWIAEGLIPQRKGEETMEEIATGYLDELINRNLIQVKDMTKDDRVKTCHIHDLLRQLSITKAKEEISFDILREEEENSESLDKPRHCAIYCSREWFMVYSRIEINMFALFSSMEPATLVDVHLIGRVLNSLGFLTLKILVLDIAKNFIFMVEVPDVLWKLDSLRHLYMSGIISKVPLRINTLKNLQTLSSVSMAGWTPEHRTNMSVLRKLGIELDFNSNSSSLSLMLYKLDNFFVNLRRYDLLTMPSLDGLCNLRHLTKLKLQGKMTVLPSASDFPSNISYLTLIDTSLDEDPMPVLEKLPNLMYLKLDQAYTGSEMVISDDGFAKLKVLTLRWLDQLRNIQVGKRCNAGAQSVGNLRMPKTRDPGRANIKDEADDHMNVDLD</sequence>
<feature type="compositionally biased region" description="Basic and acidic residues" evidence="7">
    <location>
        <begin position="879"/>
        <end position="901"/>
    </location>
</feature>
<gene>
    <name evidence="12" type="ORF">DH2020_029944</name>
</gene>
<evidence type="ECO:0000256" key="4">
    <source>
        <dbReference type="ARBA" id="ARBA00022741"/>
    </source>
</evidence>
<dbReference type="EMBL" id="JABTTQ020001043">
    <property type="protein sequence ID" value="KAK6136323.1"/>
    <property type="molecule type" value="Genomic_DNA"/>
</dbReference>
<dbReference type="Gene3D" id="1.10.8.430">
    <property type="entry name" value="Helical domain of apoptotic protease-activating factors"/>
    <property type="match status" value="1"/>
</dbReference>
<evidence type="ECO:0000259" key="11">
    <source>
        <dbReference type="Pfam" id="PF23598"/>
    </source>
</evidence>
<dbReference type="Gene3D" id="1.10.10.10">
    <property type="entry name" value="Winged helix-like DNA-binding domain superfamily/Winged helix DNA-binding domain"/>
    <property type="match status" value="1"/>
</dbReference>
<name>A0ABR0VNV1_REHGL</name>
<dbReference type="InterPro" id="IPR032675">
    <property type="entry name" value="LRR_dom_sf"/>
</dbReference>
<dbReference type="Pfam" id="PF00931">
    <property type="entry name" value="NB-ARC"/>
    <property type="match status" value="1"/>
</dbReference>
<dbReference type="SUPFAM" id="SSF52540">
    <property type="entry name" value="P-loop containing nucleoside triphosphate hydrolases"/>
    <property type="match status" value="1"/>
</dbReference>
<protein>
    <recommendedName>
        <fullName evidence="14">Disease resistance protein</fullName>
    </recommendedName>
</protein>
<keyword evidence="2" id="KW-0433">Leucine-rich repeat</keyword>
<keyword evidence="13" id="KW-1185">Reference proteome</keyword>
<organism evidence="12 13">
    <name type="scientific">Rehmannia glutinosa</name>
    <name type="common">Chinese foxglove</name>
    <dbReference type="NCBI Taxonomy" id="99300"/>
    <lineage>
        <taxon>Eukaryota</taxon>
        <taxon>Viridiplantae</taxon>
        <taxon>Streptophyta</taxon>
        <taxon>Embryophyta</taxon>
        <taxon>Tracheophyta</taxon>
        <taxon>Spermatophyta</taxon>
        <taxon>Magnoliopsida</taxon>
        <taxon>eudicotyledons</taxon>
        <taxon>Gunneridae</taxon>
        <taxon>Pentapetalae</taxon>
        <taxon>asterids</taxon>
        <taxon>lamiids</taxon>
        <taxon>Lamiales</taxon>
        <taxon>Orobanchaceae</taxon>
        <taxon>Rehmannieae</taxon>
        <taxon>Rehmannia</taxon>
    </lineage>
</organism>
<dbReference type="InterPro" id="IPR038005">
    <property type="entry name" value="RX-like_CC"/>
</dbReference>
<evidence type="ECO:0000256" key="6">
    <source>
        <dbReference type="ARBA" id="ARBA00022840"/>
    </source>
</evidence>
<dbReference type="InterPro" id="IPR042197">
    <property type="entry name" value="Apaf_helical"/>
</dbReference>
<dbReference type="Gene3D" id="1.20.5.4130">
    <property type="match status" value="1"/>
</dbReference>
<reference evidence="12 13" key="1">
    <citation type="journal article" date="2021" name="Comput. Struct. Biotechnol. J.">
        <title>De novo genome assembly of the potent medicinal plant Rehmannia glutinosa using nanopore technology.</title>
        <authorList>
            <person name="Ma L."/>
            <person name="Dong C."/>
            <person name="Song C."/>
            <person name="Wang X."/>
            <person name="Zheng X."/>
            <person name="Niu Y."/>
            <person name="Chen S."/>
            <person name="Feng W."/>
        </authorList>
    </citation>
    <scope>NUCLEOTIDE SEQUENCE [LARGE SCALE GENOMIC DNA]</scope>
    <source>
        <strain evidence="12">DH-2019</strain>
    </source>
</reference>
<feature type="domain" description="Disease resistance R13L4/SHOC-2-like LRR" evidence="11">
    <location>
        <begin position="658"/>
        <end position="851"/>
    </location>
</feature>
<evidence type="ECO:0000256" key="5">
    <source>
        <dbReference type="ARBA" id="ARBA00022821"/>
    </source>
</evidence>
<dbReference type="InterPro" id="IPR002182">
    <property type="entry name" value="NB-ARC"/>
</dbReference>
<dbReference type="InterPro" id="IPR044974">
    <property type="entry name" value="Disease_R_plants"/>
</dbReference>
<feature type="domain" description="Disease resistance N-terminal" evidence="9">
    <location>
        <begin position="7"/>
        <end position="86"/>
    </location>
</feature>
<dbReference type="Gene3D" id="3.40.50.300">
    <property type="entry name" value="P-loop containing nucleotide triphosphate hydrolases"/>
    <property type="match status" value="1"/>
</dbReference>
<keyword evidence="4" id="KW-0547">Nucleotide-binding</keyword>
<dbReference type="InterPro" id="IPR041118">
    <property type="entry name" value="Rx_N"/>
</dbReference>
<feature type="domain" description="Disease resistance protein winged helix" evidence="10">
    <location>
        <begin position="505"/>
        <end position="575"/>
    </location>
</feature>
<evidence type="ECO:0000256" key="1">
    <source>
        <dbReference type="ARBA" id="ARBA00008894"/>
    </source>
</evidence>
<comment type="caution">
    <text evidence="12">The sequence shown here is derived from an EMBL/GenBank/DDBJ whole genome shotgun (WGS) entry which is preliminary data.</text>
</comment>
<dbReference type="InterPro" id="IPR036388">
    <property type="entry name" value="WH-like_DNA-bd_sf"/>
</dbReference>
<keyword evidence="5" id="KW-0611">Plant defense</keyword>
<dbReference type="Proteomes" id="UP001318860">
    <property type="component" value="Unassembled WGS sequence"/>
</dbReference>
<dbReference type="Gene3D" id="3.80.10.10">
    <property type="entry name" value="Ribonuclease Inhibitor"/>
    <property type="match status" value="1"/>
</dbReference>
<dbReference type="PRINTS" id="PR00364">
    <property type="entry name" value="DISEASERSIST"/>
</dbReference>
<evidence type="ECO:0000259" key="10">
    <source>
        <dbReference type="Pfam" id="PF23559"/>
    </source>
</evidence>
<evidence type="ECO:0000256" key="2">
    <source>
        <dbReference type="ARBA" id="ARBA00022614"/>
    </source>
</evidence>
<feature type="region of interest" description="Disordered" evidence="7">
    <location>
        <begin position="872"/>
        <end position="901"/>
    </location>
</feature>
<feature type="domain" description="NB-ARC" evidence="8">
    <location>
        <begin position="211"/>
        <end position="323"/>
    </location>
</feature>
<evidence type="ECO:0000259" key="8">
    <source>
        <dbReference type="Pfam" id="PF00931"/>
    </source>
</evidence>
<evidence type="ECO:0000256" key="7">
    <source>
        <dbReference type="SAM" id="MobiDB-lite"/>
    </source>
</evidence>